<evidence type="ECO:0000256" key="1">
    <source>
        <dbReference type="SAM" id="SignalP"/>
    </source>
</evidence>
<feature type="chain" id="PRO_5046330707" description="Lipoprotein" evidence="1">
    <location>
        <begin position="21"/>
        <end position="388"/>
    </location>
</feature>
<dbReference type="InterPro" id="IPR015943">
    <property type="entry name" value="WD40/YVTN_repeat-like_dom_sf"/>
</dbReference>
<evidence type="ECO:0008006" key="4">
    <source>
        <dbReference type="Google" id="ProtNLM"/>
    </source>
</evidence>
<accession>A0ABY9MUM3</accession>
<proteinExistence type="predicted"/>
<keyword evidence="1" id="KW-0732">Signal</keyword>
<dbReference type="Proteomes" id="UP001236657">
    <property type="component" value="Chromosome"/>
</dbReference>
<keyword evidence="3" id="KW-1185">Reference proteome</keyword>
<dbReference type="SUPFAM" id="SSF82171">
    <property type="entry name" value="DPP6 N-terminal domain-like"/>
    <property type="match status" value="1"/>
</dbReference>
<evidence type="ECO:0000313" key="2">
    <source>
        <dbReference type="EMBL" id="WML92348.1"/>
    </source>
</evidence>
<feature type="signal peptide" evidence="1">
    <location>
        <begin position="1"/>
        <end position="20"/>
    </location>
</feature>
<sequence>MKTGKTLSITLLSSILTACGGGTGAALGTIETNTPATTVSTTTTTGTISTIINVAPDTTSSTIKSNARLLTHSVIDAAYSNSLERLITVSSSPKNALNIINPTTGEQQVVLLNLAPTSLSISPDGKTAVVGHSQAVTHVNLQAASVLDFYDNLGFNVFDITLGDNGIAYATPTSNTLNDFLKAINLGTGEVTSSDTVVQMGGSYVAFSSTPKGLYIYDKGTLPADLIKADTATPPQALYDSPYNGDYDIGSTNGKGLWLTEDGSYILTAGETLFRTATTEDQDMLYQRSLSDNDNDPNTLLLHADHSQAVEKFVVILDKGITGIGSEYSLKTYTMPTLNLIDEKLTSDLTPTSNNDTSVIPQFVFFNGDGTKRYVILQQGEGTYLLNI</sequence>
<gene>
    <name evidence="2" type="ORF">RCF98_08400</name>
</gene>
<protein>
    <recommendedName>
        <fullName evidence="4">Lipoprotein</fullName>
    </recommendedName>
</protein>
<reference evidence="2 3" key="1">
    <citation type="submission" date="2023-08" db="EMBL/GenBank/DDBJ databases">
        <title>New molecular markers tilS and rpoB for phylogenetic and monitoring studies of the genus Thiothrix biodiversity.</title>
        <authorList>
            <person name="Ravin N.V."/>
            <person name="Smolyakov D."/>
            <person name="Markov N.D."/>
            <person name="Beletsky A.V."/>
            <person name="Mardanov A.V."/>
            <person name="Rudenko T.S."/>
            <person name="Grabovich M.Y."/>
        </authorList>
    </citation>
    <scope>NUCLEOTIDE SEQUENCE [LARGE SCALE GENOMIC DNA]</scope>
    <source>
        <strain evidence="2 3">MK1</strain>
    </source>
</reference>
<dbReference type="PROSITE" id="PS51257">
    <property type="entry name" value="PROKAR_LIPOPROTEIN"/>
    <property type="match status" value="1"/>
</dbReference>
<dbReference type="Gene3D" id="2.130.10.10">
    <property type="entry name" value="YVTN repeat-like/Quinoprotein amine dehydrogenase"/>
    <property type="match status" value="1"/>
</dbReference>
<dbReference type="EMBL" id="CP133218">
    <property type="protein sequence ID" value="WML92348.1"/>
    <property type="molecule type" value="Genomic_DNA"/>
</dbReference>
<organism evidence="2 3">
    <name type="scientific">Thiothrix lacustris</name>
    <dbReference type="NCBI Taxonomy" id="525917"/>
    <lineage>
        <taxon>Bacteria</taxon>
        <taxon>Pseudomonadati</taxon>
        <taxon>Pseudomonadota</taxon>
        <taxon>Gammaproteobacteria</taxon>
        <taxon>Thiotrichales</taxon>
        <taxon>Thiotrichaceae</taxon>
        <taxon>Thiothrix</taxon>
    </lineage>
</organism>
<dbReference type="RefSeq" id="WP_308897497.1">
    <property type="nucleotide sequence ID" value="NZ_CP133218.1"/>
</dbReference>
<evidence type="ECO:0000313" key="3">
    <source>
        <dbReference type="Proteomes" id="UP001236657"/>
    </source>
</evidence>
<name>A0ABY9MUM3_9GAMM</name>